<accession>A0AAN6PSH2</accession>
<evidence type="ECO:0000313" key="2">
    <source>
        <dbReference type="EMBL" id="KAK4097127.1"/>
    </source>
</evidence>
<reference evidence="2" key="2">
    <citation type="submission" date="2023-05" db="EMBL/GenBank/DDBJ databases">
        <authorList>
            <consortium name="Lawrence Berkeley National Laboratory"/>
            <person name="Steindorff A."/>
            <person name="Hensen N."/>
            <person name="Bonometti L."/>
            <person name="Westerberg I."/>
            <person name="Brannstrom I.O."/>
            <person name="Guillou S."/>
            <person name="Cros-Aarteil S."/>
            <person name="Calhoun S."/>
            <person name="Haridas S."/>
            <person name="Kuo A."/>
            <person name="Mondo S."/>
            <person name="Pangilinan J."/>
            <person name="Riley R."/>
            <person name="Labutti K."/>
            <person name="Andreopoulos B."/>
            <person name="Lipzen A."/>
            <person name="Chen C."/>
            <person name="Yanf M."/>
            <person name="Daum C."/>
            <person name="Ng V."/>
            <person name="Clum A."/>
            <person name="Ohm R."/>
            <person name="Martin F."/>
            <person name="Silar P."/>
            <person name="Natvig D."/>
            <person name="Lalanne C."/>
            <person name="Gautier V."/>
            <person name="Ament-Velasquez S.L."/>
            <person name="Kruys A."/>
            <person name="Hutchinson M.I."/>
            <person name="Powell A.J."/>
            <person name="Barry K."/>
            <person name="Miller A.N."/>
            <person name="Grigoriev I.V."/>
            <person name="Debuchy R."/>
            <person name="Gladieux P."/>
            <person name="Thoren M.H."/>
            <person name="Johannesson H."/>
        </authorList>
    </citation>
    <scope>NUCLEOTIDE SEQUENCE</scope>
    <source>
        <strain evidence="2">CBS 757.83</strain>
    </source>
</reference>
<reference evidence="2" key="1">
    <citation type="journal article" date="2023" name="Mol. Phylogenet. Evol.">
        <title>Genome-scale phylogeny and comparative genomics of the fungal order Sordariales.</title>
        <authorList>
            <person name="Hensen N."/>
            <person name="Bonometti L."/>
            <person name="Westerberg I."/>
            <person name="Brannstrom I.O."/>
            <person name="Guillou S."/>
            <person name="Cros-Aarteil S."/>
            <person name="Calhoun S."/>
            <person name="Haridas S."/>
            <person name="Kuo A."/>
            <person name="Mondo S."/>
            <person name="Pangilinan J."/>
            <person name="Riley R."/>
            <person name="LaButti K."/>
            <person name="Andreopoulos B."/>
            <person name="Lipzen A."/>
            <person name="Chen C."/>
            <person name="Yan M."/>
            <person name="Daum C."/>
            <person name="Ng V."/>
            <person name="Clum A."/>
            <person name="Steindorff A."/>
            <person name="Ohm R.A."/>
            <person name="Martin F."/>
            <person name="Silar P."/>
            <person name="Natvig D.O."/>
            <person name="Lalanne C."/>
            <person name="Gautier V."/>
            <person name="Ament-Velasquez S.L."/>
            <person name="Kruys A."/>
            <person name="Hutchinson M.I."/>
            <person name="Powell A.J."/>
            <person name="Barry K."/>
            <person name="Miller A.N."/>
            <person name="Grigoriev I.V."/>
            <person name="Debuchy R."/>
            <person name="Gladieux P."/>
            <person name="Hiltunen Thoren M."/>
            <person name="Johannesson H."/>
        </authorList>
    </citation>
    <scope>NUCLEOTIDE SEQUENCE</scope>
    <source>
        <strain evidence="2">CBS 757.83</strain>
    </source>
</reference>
<evidence type="ECO:0000256" key="1">
    <source>
        <dbReference type="SAM" id="MobiDB-lite"/>
    </source>
</evidence>
<keyword evidence="3" id="KW-1185">Reference proteome</keyword>
<sequence length="147" mass="15939">MDLLSTHQSHLASRLPHSSPIPIFRKECRRDRLTGIWAPALAALGSIAVNFSSNRASQSHGGELSCAFIVIRQPFFTPALSDEPPCCWPLRSGAAGAPATAWADRRHPSSSHPSPGGRPFLPMSPHGKRLWSEAARRAGTLDLVLWS</sequence>
<feature type="compositionally biased region" description="Low complexity" evidence="1">
    <location>
        <begin position="110"/>
        <end position="119"/>
    </location>
</feature>
<feature type="region of interest" description="Disordered" evidence="1">
    <location>
        <begin position="99"/>
        <end position="121"/>
    </location>
</feature>
<organism evidence="2 3">
    <name type="scientific">Parathielavia hyrcaniae</name>
    <dbReference type="NCBI Taxonomy" id="113614"/>
    <lineage>
        <taxon>Eukaryota</taxon>
        <taxon>Fungi</taxon>
        <taxon>Dikarya</taxon>
        <taxon>Ascomycota</taxon>
        <taxon>Pezizomycotina</taxon>
        <taxon>Sordariomycetes</taxon>
        <taxon>Sordariomycetidae</taxon>
        <taxon>Sordariales</taxon>
        <taxon>Chaetomiaceae</taxon>
        <taxon>Parathielavia</taxon>
    </lineage>
</organism>
<dbReference type="EMBL" id="MU863684">
    <property type="protein sequence ID" value="KAK4097127.1"/>
    <property type="molecule type" value="Genomic_DNA"/>
</dbReference>
<comment type="caution">
    <text evidence="2">The sequence shown here is derived from an EMBL/GenBank/DDBJ whole genome shotgun (WGS) entry which is preliminary data.</text>
</comment>
<protein>
    <submittedName>
        <fullName evidence="2">Uncharacterized protein</fullName>
    </submittedName>
</protein>
<dbReference type="AlphaFoldDB" id="A0AAN6PSH2"/>
<evidence type="ECO:0000313" key="3">
    <source>
        <dbReference type="Proteomes" id="UP001305647"/>
    </source>
</evidence>
<dbReference type="Proteomes" id="UP001305647">
    <property type="component" value="Unassembled WGS sequence"/>
</dbReference>
<name>A0AAN6PSH2_9PEZI</name>
<proteinExistence type="predicted"/>
<gene>
    <name evidence="2" type="ORF">N658DRAFT_569505</name>
</gene>